<dbReference type="InterPro" id="IPR000719">
    <property type="entry name" value="Prot_kinase_dom"/>
</dbReference>
<reference evidence="3" key="1">
    <citation type="journal article" date="2019" name="Int. J. Syst. Evol. Microbiol.">
        <title>The Global Catalogue of Microorganisms (GCM) 10K type strain sequencing project: providing services to taxonomists for standard genome sequencing and annotation.</title>
        <authorList>
            <consortium name="The Broad Institute Genomics Platform"/>
            <consortium name="The Broad Institute Genome Sequencing Center for Infectious Disease"/>
            <person name="Wu L."/>
            <person name="Ma J."/>
        </authorList>
    </citation>
    <scope>NUCLEOTIDE SEQUENCE [LARGE SCALE GENOMIC DNA]</scope>
    <source>
        <strain evidence="3">CGMCC 1.12295</strain>
    </source>
</reference>
<dbReference type="PANTHER" id="PTHR24361">
    <property type="entry name" value="MITOGEN-ACTIVATED KINASE KINASE KINASE"/>
    <property type="match status" value="1"/>
</dbReference>
<dbReference type="Pfam" id="PF00069">
    <property type="entry name" value="Pkinase"/>
    <property type="match status" value="1"/>
</dbReference>
<evidence type="ECO:0000313" key="2">
    <source>
        <dbReference type="EMBL" id="MFD1707976.1"/>
    </source>
</evidence>
<gene>
    <name evidence="2" type="ORF">ACFSCZ_14720</name>
</gene>
<evidence type="ECO:0000259" key="1">
    <source>
        <dbReference type="PROSITE" id="PS50011"/>
    </source>
</evidence>
<organism evidence="2 3">
    <name type="scientific">Siminovitchia sediminis</name>
    <dbReference type="NCBI Taxonomy" id="1274353"/>
    <lineage>
        <taxon>Bacteria</taxon>
        <taxon>Bacillati</taxon>
        <taxon>Bacillota</taxon>
        <taxon>Bacilli</taxon>
        <taxon>Bacillales</taxon>
        <taxon>Bacillaceae</taxon>
        <taxon>Siminovitchia</taxon>
    </lineage>
</organism>
<protein>
    <submittedName>
        <fullName evidence="2">Serine/threonine-protein kinase</fullName>
        <ecNumber evidence="2">2.7.11.1</ecNumber>
    </submittedName>
</protein>
<proteinExistence type="predicted"/>
<dbReference type="CDD" id="cd14014">
    <property type="entry name" value="STKc_PknB_like"/>
    <property type="match status" value="1"/>
</dbReference>
<dbReference type="Gene3D" id="3.30.200.20">
    <property type="entry name" value="Phosphorylase Kinase, domain 1"/>
    <property type="match status" value="1"/>
</dbReference>
<name>A0ABW4KL77_9BACI</name>
<dbReference type="SMART" id="SM00220">
    <property type="entry name" value="S_TKc"/>
    <property type="match status" value="1"/>
</dbReference>
<sequence length="284" mass="31872">MMGHTMNTANTEPLKKGEVLIPGYTVIHHMRRGKDCDVYYVWSEKRLAGCIAKTIQPEALENDDARKRIVHEGEYLTNLSHPNLVRGYEIIADPTPVFIQETITGETLSHLIRNLTKQNKVLPERQLAHLGRQLCSVVHYLHLNNLLHLDIKPSNIISQPPLAKLIDLNLAASPGDIRKGVGTKQYMSPEQASGGVLTTAADVWGIGSVLFFAATGRRPFQTLENGRYEQLERFSEPVQTYRKMDGSMANIIDRCLQYEADLRPNVSEIHECVSSFIKKSAGKE</sequence>
<accession>A0ABW4KL77</accession>
<dbReference type="InterPro" id="IPR053235">
    <property type="entry name" value="Ser_Thr_kinase"/>
</dbReference>
<dbReference type="Proteomes" id="UP001597301">
    <property type="component" value="Unassembled WGS sequence"/>
</dbReference>
<comment type="caution">
    <text evidence="2">The sequence shown here is derived from an EMBL/GenBank/DDBJ whole genome shotgun (WGS) entry which is preliminary data.</text>
</comment>
<dbReference type="RefSeq" id="WP_380774861.1">
    <property type="nucleotide sequence ID" value="NZ_JBHUEO010000052.1"/>
</dbReference>
<keyword evidence="2" id="KW-0808">Transferase</keyword>
<dbReference type="InterPro" id="IPR011009">
    <property type="entry name" value="Kinase-like_dom_sf"/>
</dbReference>
<dbReference type="EMBL" id="JBHUEO010000052">
    <property type="protein sequence ID" value="MFD1707976.1"/>
    <property type="molecule type" value="Genomic_DNA"/>
</dbReference>
<dbReference type="GO" id="GO:0004674">
    <property type="term" value="F:protein serine/threonine kinase activity"/>
    <property type="evidence" value="ECO:0007669"/>
    <property type="project" value="UniProtKB-EC"/>
</dbReference>
<dbReference type="Gene3D" id="1.10.510.10">
    <property type="entry name" value="Transferase(Phosphotransferase) domain 1"/>
    <property type="match status" value="1"/>
</dbReference>
<keyword evidence="2" id="KW-0418">Kinase</keyword>
<dbReference type="SUPFAM" id="SSF56112">
    <property type="entry name" value="Protein kinase-like (PK-like)"/>
    <property type="match status" value="1"/>
</dbReference>
<keyword evidence="3" id="KW-1185">Reference proteome</keyword>
<evidence type="ECO:0000313" key="3">
    <source>
        <dbReference type="Proteomes" id="UP001597301"/>
    </source>
</evidence>
<dbReference type="PROSITE" id="PS50011">
    <property type="entry name" value="PROTEIN_KINASE_DOM"/>
    <property type="match status" value="1"/>
</dbReference>
<feature type="domain" description="Protein kinase" evidence="1">
    <location>
        <begin position="24"/>
        <end position="277"/>
    </location>
</feature>
<dbReference type="EC" id="2.7.11.1" evidence="2"/>